<dbReference type="Pfam" id="PF13572">
    <property type="entry name" value="DUF4134"/>
    <property type="match status" value="1"/>
</dbReference>
<evidence type="ECO:0000313" key="3">
    <source>
        <dbReference type="Proteomes" id="UP000002875"/>
    </source>
</evidence>
<feature type="transmembrane region" description="Helical" evidence="1">
    <location>
        <begin position="63"/>
        <end position="84"/>
    </location>
</feature>
<accession>A0ABN4ASG5</accession>
<organism evidence="2 3">
    <name type="scientific">Emticicia oligotrophica (strain DSM 17448 / CIP 109782 / MTCC 6937 / GPTSA100-15)</name>
    <dbReference type="NCBI Taxonomy" id="929562"/>
    <lineage>
        <taxon>Bacteria</taxon>
        <taxon>Pseudomonadati</taxon>
        <taxon>Bacteroidota</taxon>
        <taxon>Cytophagia</taxon>
        <taxon>Cytophagales</taxon>
        <taxon>Leadbetterellaceae</taxon>
        <taxon>Emticicia</taxon>
    </lineage>
</organism>
<keyword evidence="1" id="KW-0472">Membrane</keyword>
<proteinExistence type="predicted"/>
<evidence type="ECO:0008006" key="4">
    <source>
        <dbReference type="Google" id="ProtNLM"/>
    </source>
</evidence>
<sequence length="85" mass="9624">MLCNRLILQISGPLNNLGNSLLVDAKTAKMIAIMLGAAYGVWGLYKIYIAWNNGDNDVYQKLIRWLFSLLFLETIMFLIISSILN</sequence>
<keyword evidence="1" id="KW-0812">Transmembrane</keyword>
<reference evidence="2 3" key="1">
    <citation type="submission" date="2011-07" db="EMBL/GenBank/DDBJ databases">
        <title>The complete genome of plasmid 1 of Emticicia oligotrophica DSM 17448.</title>
        <authorList>
            <consortium name="US DOE Joint Genome Institute (JGI-PGF)"/>
            <person name="Lucas S."/>
            <person name="Han J."/>
            <person name="Lapidus A."/>
            <person name="Bruce D."/>
            <person name="Goodwin L."/>
            <person name="Pitluck S."/>
            <person name="Peters L."/>
            <person name="Kyrpides N."/>
            <person name="Mavromatis K."/>
            <person name="Ivanova N."/>
            <person name="Ovchinnikova G."/>
            <person name="Teshima H."/>
            <person name="Detter J.C."/>
            <person name="Tapia R."/>
            <person name="Han C."/>
            <person name="Land M."/>
            <person name="Hauser L."/>
            <person name="Markowitz V."/>
            <person name="Cheng J.-F."/>
            <person name="Hugenholtz P."/>
            <person name="Woyke T."/>
            <person name="Wu D."/>
            <person name="Tindall B."/>
            <person name="Pomrenke H."/>
            <person name="Brambilla E."/>
            <person name="Klenk H.-P."/>
            <person name="Eisen J.A."/>
        </authorList>
    </citation>
    <scope>NUCLEOTIDE SEQUENCE [LARGE SCALE GENOMIC DNA]</scope>
    <source>
        <strain evidence="3">DSM 17448 / GPTSA100-15</strain>
        <plasmid evidence="2 3">pEMTOL01</plasmid>
    </source>
</reference>
<dbReference type="Proteomes" id="UP000002875">
    <property type="component" value="Plasmid pEMTOL01"/>
</dbReference>
<dbReference type="InterPro" id="IPR025408">
    <property type="entry name" value="DUF4134"/>
</dbReference>
<name>A0ABN4ASG5_EMTOG</name>
<evidence type="ECO:0000313" key="2">
    <source>
        <dbReference type="EMBL" id="AFK05587.1"/>
    </source>
</evidence>
<dbReference type="EMBL" id="CP002962">
    <property type="protein sequence ID" value="AFK05587.1"/>
    <property type="molecule type" value="Genomic_DNA"/>
</dbReference>
<dbReference type="RefSeq" id="WP_015026333.1">
    <property type="nucleotide sequence ID" value="NC_018742.1"/>
</dbReference>
<gene>
    <name evidence="2" type="ordered locus">Emtol_0320</name>
</gene>
<geneLocation type="plasmid" evidence="2 3">
    <name>pEMTOL01</name>
</geneLocation>
<keyword evidence="2" id="KW-0614">Plasmid</keyword>
<feature type="transmembrane region" description="Helical" evidence="1">
    <location>
        <begin position="30"/>
        <end position="51"/>
    </location>
</feature>
<protein>
    <recommendedName>
        <fullName evidence="4">DUF4134 domain-containing protein</fullName>
    </recommendedName>
</protein>
<keyword evidence="1" id="KW-1133">Transmembrane helix</keyword>
<evidence type="ECO:0000256" key="1">
    <source>
        <dbReference type="SAM" id="Phobius"/>
    </source>
</evidence>
<keyword evidence="3" id="KW-1185">Reference proteome</keyword>